<gene>
    <name evidence="4" type="ORF">A2008_09635</name>
</gene>
<dbReference type="InterPro" id="IPR015797">
    <property type="entry name" value="NUDIX_hydrolase-like_dom_sf"/>
</dbReference>
<reference evidence="4 5" key="1">
    <citation type="journal article" date="2016" name="Nat. Commun.">
        <title>Thousands of microbial genomes shed light on interconnected biogeochemical processes in an aquifer system.</title>
        <authorList>
            <person name="Anantharaman K."/>
            <person name="Brown C.T."/>
            <person name="Hug L.A."/>
            <person name="Sharon I."/>
            <person name="Castelle C.J."/>
            <person name="Probst A.J."/>
            <person name="Thomas B.C."/>
            <person name="Singh A."/>
            <person name="Wilkins M.J."/>
            <person name="Karaoz U."/>
            <person name="Brodie E.L."/>
            <person name="Williams K.H."/>
            <person name="Hubbard S.S."/>
            <person name="Banfield J.F."/>
        </authorList>
    </citation>
    <scope>NUCLEOTIDE SEQUENCE [LARGE SCALE GENOMIC DNA]</scope>
</reference>
<dbReference type="SUPFAM" id="SSF55811">
    <property type="entry name" value="Nudix"/>
    <property type="match status" value="1"/>
</dbReference>
<dbReference type="FunFam" id="3.90.79.10:FF:000024">
    <property type="entry name" value="ADP-ribose pyrophosphatase"/>
    <property type="match status" value="1"/>
</dbReference>
<dbReference type="CDD" id="cd03424">
    <property type="entry name" value="NUDIX_ADPRase_Nudt5_UGPPase_Nudt14"/>
    <property type="match status" value="1"/>
</dbReference>
<dbReference type="AlphaFoldDB" id="A0A1F7WX17"/>
<dbReference type="GO" id="GO:0016787">
    <property type="term" value="F:hydrolase activity"/>
    <property type="evidence" value="ECO:0007669"/>
    <property type="project" value="UniProtKB-KW"/>
</dbReference>
<comment type="caution">
    <text evidence="4">The sequence shown here is derived from an EMBL/GenBank/DDBJ whole genome shotgun (WGS) entry which is preliminary data.</text>
</comment>
<dbReference type="PANTHER" id="PTHR11839">
    <property type="entry name" value="UDP/ADP-SUGAR PYROPHOSPHATASE"/>
    <property type="match status" value="1"/>
</dbReference>
<sequence>MDDKKYRILRQGADQAEKTADSKMIFRGRILNLRVDEVELPDGKRAAREVVEHSGAVVIVPVLDNGNILFVKQYRYPVSEFLLELPAGKLDHGDEDIEDCARRELLEETHYSCERIEKLTEFFTSPGFCDEKLHLFTADGLRDTRPDKLSCDSDEFISIADFSPGEALEMIRENKITDAKTMLGILYYNTLVTNKVNIDNLKI</sequence>
<protein>
    <recommendedName>
        <fullName evidence="3">Nudix hydrolase domain-containing protein</fullName>
    </recommendedName>
</protein>
<accession>A0A1F7WX17</accession>
<evidence type="ECO:0000256" key="1">
    <source>
        <dbReference type="ARBA" id="ARBA00001946"/>
    </source>
</evidence>
<evidence type="ECO:0000259" key="3">
    <source>
        <dbReference type="PROSITE" id="PS51462"/>
    </source>
</evidence>
<dbReference type="GO" id="GO:0006753">
    <property type="term" value="P:nucleoside phosphate metabolic process"/>
    <property type="evidence" value="ECO:0007669"/>
    <property type="project" value="TreeGrafter"/>
</dbReference>
<organism evidence="4 5">
    <name type="scientific">Candidatus Wallbacteria bacterium GWC2_49_35</name>
    <dbReference type="NCBI Taxonomy" id="1817813"/>
    <lineage>
        <taxon>Bacteria</taxon>
        <taxon>Candidatus Walliibacteriota</taxon>
    </lineage>
</organism>
<dbReference type="GO" id="GO:0019693">
    <property type="term" value="P:ribose phosphate metabolic process"/>
    <property type="evidence" value="ECO:0007669"/>
    <property type="project" value="TreeGrafter"/>
</dbReference>
<dbReference type="Gene3D" id="3.90.79.10">
    <property type="entry name" value="Nucleoside Triphosphate Pyrophosphohydrolase"/>
    <property type="match status" value="1"/>
</dbReference>
<keyword evidence="2" id="KW-0378">Hydrolase</keyword>
<dbReference type="Pfam" id="PF00293">
    <property type="entry name" value="NUDIX"/>
    <property type="match status" value="1"/>
</dbReference>
<dbReference type="PANTHER" id="PTHR11839:SF18">
    <property type="entry name" value="NUDIX HYDROLASE DOMAIN-CONTAINING PROTEIN"/>
    <property type="match status" value="1"/>
</dbReference>
<proteinExistence type="predicted"/>
<name>A0A1F7WX17_9BACT</name>
<dbReference type="Proteomes" id="UP000178735">
    <property type="component" value="Unassembled WGS sequence"/>
</dbReference>
<dbReference type="GO" id="GO:0005829">
    <property type="term" value="C:cytosol"/>
    <property type="evidence" value="ECO:0007669"/>
    <property type="project" value="TreeGrafter"/>
</dbReference>
<feature type="domain" description="Nudix hydrolase" evidence="3">
    <location>
        <begin position="49"/>
        <end position="184"/>
    </location>
</feature>
<evidence type="ECO:0000313" key="4">
    <source>
        <dbReference type="EMBL" id="OGM06708.1"/>
    </source>
</evidence>
<evidence type="ECO:0000313" key="5">
    <source>
        <dbReference type="Proteomes" id="UP000178735"/>
    </source>
</evidence>
<dbReference type="InterPro" id="IPR000086">
    <property type="entry name" value="NUDIX_hydrolase_dom"/>
</dbReference>
<evidence type="ECO:0000256" key="2">
    <source>
        <dbReference type="ARBA" id="ARBA00022801"/>
    </source>
</evidence>
<comment type="cofactor">
    <cofactor evidence="1">
        <name>Mg(2+)</name>
        <dbReference type="ChEBI" id="CHEBI:18420"/>
    </cofactor>
</comment>
<dbReference type="PROSITE" id="PS51462">
    <property type="entry name" value="NUDIX"/>
    <property type="match status" value="1"/>
</dbReference>
<dbReference type="STRING" id="1817813.A2008_09635"/>
<dbReference type="EMBL" id="MGFH01000054">
    <property type="protein sequence ID" value="OGM06708.1"/>
    <property type="molecule type" value="Genomic_DNA"/>
</dbReference>